<dbReference type="GeneID" id="112126355"/>
<protein>
    <recommendedName>
        <fullName evidence="2">MADF domain-containing protein</fullName>
    </recommendedName>
</protein>
<name>A0A8I6TII9_CIMLE</name>
<dbReference type="AlphaFoldDB" id="A0A8I6TII9"/>
<keyword evidence="4" id="KW-1185">Reference proteome</keyword>
<dbReference type="InterPro" id="IPR039353">
    <property type="entry name" value="TF_Adf1"/>
</dbReference>
<reference evidence="3" key="1">
    <citation type="submission" date="2022-01" db="UniProtKB">
        <authorList>
            <consortium name="EnsemblMetazoa"/>
        </authorList>
    </citation>
    <scope>IDENTIFICATION</scope>
</reference>
<dbReference type="GO" id="GO:0006357">
    <property type="term" value="P:regulation of transcription by RNA polymerase II"/>
    <property type="evidence" value="ECO:0007669"/>
    <property type="project" value="TreeGrafter"/>
</dbReference>
<dbReference type="GO" id="GO:0005667">
    <property type="term" value="C:transcription regulator complex"/>
    <property type="evidence" value="ECO:0007669"/>
    <property type="project" value="TreeGrafter"/>
</dbReference>
<dbReference type="OMA" id="PAHECKE"/>
<feature type="domain" description="MADF" evidence="2">
    <location>
        <begin position="9"/>
        <end position="96"/>
    </location>
</feature>
<dbReference type="PROSITE" id="PS51029">
    <property type="entry name" value="MADF"/>
    <property type="match status" value="1"/>
</dbReference>
<evidence type="ECO:0000313" key="4">
    <source>
        <dbReference type="Proteomes" id="UP000494040"/>
    </source>
</evidence>
<dbReference type="SMART" id="SM00595">
    <property type="entry name" value="MADF"/>
    <property type="match status" value="1"/>
</dbReference>
<dbReference type="PANTHER" id="PTHR12243">
    <property type="entry name" value="MADF DOMAIN TRANSCRIPTION FACTOR"/>
    <property type="match status" value="1"/>
</dbReference>
<dbReference type="InterPro" id="IPR006578">
    <property type="entry name" value="MADF-dom"/>
</dbReference>
<proteinExistence type="predicted"/>
<dbReference type="Pfam" id="PF10545">
    <property type="entry name" value="MADF_DNA_bdg"/>
    <property type="match status" value="1"/>
</dbReference>
<dbReference type="Proteomes" id="UP000494040">
    <property type="component" value="Unassembled WGS sequence"/>
</dbReference>
<dbReference type="GO" id="GO:0005634">
    <property type="term" value="C:nucleus"/>
    <property type="evidence" value="ECO:0007669"/>
    <property type="project" value="TreeGrafter"/>
</dbReference>
<accession>A0A8I6TII9</accession>
<dbReference type="Pfam" id="PF02944">
    <property type="entry name" value="BESS"/>
    <property type="match status" value="1"/>
</dbReference>
<feature type="compositionally biased region" description="Basic and acidic residues" evidence="1">
    <location>
        <begin position="142"/>
        <end position="152"/>
    </location>
</feature>
<dbReference type="GO" id="GO:0003677">
    <property type="term" value="F:DNA binding"/>
    <property type="evidence" value="ECO:0007669"/>
    <property type="project" value="InterPro"/>
</dbReference>
<dbReference type="RefSeq" id="XP_024081027.1">
    <property type="nucleotide sequence ID" value="XM_024225259.1"/>
</dbReference>
<evidence type="ECO:0000259" key="2">
    <source>
        <dbReference type="PROSITE" id="PS51029"/>
    </source>
</evidence>
<dbReference type="PANTHER" id="PTHR12243:SF60">
    <property type="entry name" value="SI:CH211-15D5.12-RELATED"/>
    <property type="match status" value="1"/>
</dbReference>
<evidence type="ECO:0000256" key="1">
    <source>
        <dbReference type="SAM" id="MobiDB-lite"/>
    </source>
</evidence>
<dbReference type="InterPro" id="IPR004210">
    <property type="entry name" value="BESS_motif"/>
</dbReference>
<dbReference type="OrthoDB" id="8180805at2759"/>
<sequence length="226" mass="26246">MGDQQLNILFVKEIEKHPILYSFTLPGYSKKDDSEKAWQEVGKIVNMSVAECKNRWKNLCAVFTRHMKPYKNGSGGTTKKVYYLLEAMQFTLPYIKSLGMPSGNLLLQPKQEEIKLFKHVDESVILQGSSSPQEQQIPLEPSQRKEPLSDISKRKHSLNSDYSHAKKTKTNQDQKIEGLKMFLLSMLPDLLSMNDDEVRHFKRRALDVIDEILYIYILYNPYNYLP</sequence>
<dbReference type="KEGG" id="clec:112126355"/>
<evidence type="ECO:0000313" key="3">
    <source>
        <dbReference type="EnsemblMetazoa" id="XP_024081027.1"/>
    </source>
</evidence>
<dbReference type="EnsemblMetazoa" id="XM_024225259.1">
    <property type="protein sequence ID" value="XP_024081027.1"/>
    <property type="gene ID" value="LOC112126355"/>
</dbReference>
<feature type="region of interest" description="Disordered" evidence="1">
    <location>
        <begin position="128"/>
        <end position="171"/>
    </location>
</feature>
<organism evidence="3 4">
    <name type="scientific">Cimex lectularius</name>
    <name type="common">Bed bug</name>
    <name type="synonym">Acanthia lectularia</name>
    <dbReference type="NCBI Taxonomy" id="79782"/>
    <lineage>
        <taxon>Eukaryota</taxon>
        <taxon>Metazoa</taxon>
        <taxon>Ecdysozoa</taxon>
        <taxon>Arthropoda</taxon>
        <taxon>Hexapoda</taxon>
        <taxon>Insecta</taxon>
        <taxon>Pterygota</taxon>
        <taxon>Neoptera</taxon>
        <taxon>Paraneoptera</taxon>
        <taxon>Hemiptera</taxon>
        <taxon>Heteroptera</taxon>
        <taxon>Panheteroptera</taxon>
        <taxon>Cimicomorpha</taxon>
        <taxon>Cimicidae</taxon>
        <taxon>Cimex</taxon>
    </lineage>
</organism>